<dbReference type="InterPro" id="IPR000160">
    <property type="entry name" value="GGDEF_dom"/>
</dbReference>
<dbReference type="GO" id="GO:0016020">
    <property type="term" value="C:membrane"/>
    <property type="evidence" value="ECO:0007669"/>
    <property type="project" value="InterPro"/>
</dbReference>
<proteinExistence type="predicted"/>
<feature type="domain" description="GGDEF" evidence="4">
    <location>
        <begin position="468"/>
        <end position="600"/>
    </location>
</feature>
<dbReference type="CDD" id="cd01949">
    <property type="entry name" value="GGDEF"/>
    <property type="match status" value="1"/>
</dbReference>
<dbReference type="Pfam" id="PF00990">
    <property type="entry name" value="GGDEF"/>
    <property type="match status" value="1"/>
</dbReference>
<evidence type="ECO:0000313" key="6">
    <source>
        <dbReference type="EMBL" id="PZR81901.1"/>
    </source>
</evidence>
<dbReference type="SUPFAM" id="SSF55781">
    <property type="entry name" value="GAF domain-like"/>
    <property type="match status" value="1"/>
</dbReference>
<dbReference type="SMART" id="SM00267">
    <property type="entry name" value="GGDEF"/>
    <property type="match status" value="1"/>
</dbReference>
<accession>A0A2W6AVK8</accession>
<dbReference type="InterPro" id="IPR029016">
    <property type="entry name" value="GAF-like_dom_sf"/>
</dbReference>
<dbReference type="SMART" id="SM00304">
    <property type="entry name" value="HAMP"/>
    <property type="match status" value="1"/>
</dbReference>
<dbReference type="InterPro" id="IPR007891">
    <property type="entry name" value="CHASE3"/>
</dbReference>
<protein>
    <submittedName>
        <fullName evidence="5">Diguanylate cyclase</fullName>
    </submittedName>
</protein>
<reference evidence="6" key="2">
    <citation type="submission" date="2018-05" db="EMBL/GenBank/DDBJ databases">
        <authorList>
            <person name="Ferrari B."/>
        </authorList>
    </citation>
    <scope>NUCLEOTIDE SEQUENCE</scope>
    <source>
        <strain evidence="6">RRmetagenome_bin12</strain>
    </source>
</reference>
<dbReference type="FunFam" id="3.30.70.270:FF:000001">
    <property type="entry name" value="Diguanylate cyclase domain protein"/>
    <property type="match status" value="1"/>
</dbReference>
<dbReference type="InterPro" id="IPR029787">
    <property type="entry name" value="Nucleotide_cyclase"/>
</dbReference>
<feature type="transmembrane region" description="Helical" evidence="2">
    <location>
        <begin position="182"/>
        <end position="202"/>
    </location>
</feature>
<dbReference type="Pfam" id="PF00672">
    <property type="entry name" value="HAMP"/>
    <property type="match status" value="1"/>
</dbReference>
<organism evidence="6 7">
    <name type="scientific">Candidatus Aeolococcus gillhamiae</name>
    <dbReference type="NCBI Taxonomy" id="3127015"/>
    <lineage>
        <taxon>Bacteria</taxon>
        <taxon>Bacillati</taxon>
        <taxon>Candidatus Dormiibacterota</taxon>
        <taxon>Candidatus Dormibacteria</taxon>
        <taxon>Candidatus Aeolococcales</taxon>
        <taxon>Candidatus Aeolococcaceae</taxon>
        <taxon>Candidatus Aeolococcus</taxon>
    </lineage>
</organism>
<dbReference type="CDD" id="cd06225">
    <property type="entry name" value="HAMP"/>
    <property type="match status" value="1"/>
</dbReference>
<feature type="domain" description="HAMP" evidence="3">
    <location>
        <begin position="212"/>
        <end position="264"/>
    </location>
</feature>
<dbReference type="Pfam" id="PF13185">
    <property type="entry name" value="GAF_2"/>
    <property type="match status" value="1"/>
</dbReference>
<dbReference type="PROSITE" id="PS50887">
    <property type="entry name" value="GGDEF"/>
    <property type="match status" value="1"/>
</dbReference>
<dbReference type="Pfam" id="PF05227">
    <property type="entry name" value="CHASE3"/>
    <property type="match status" value="1"/>
</dbReference>
<dbReference type="PANTHER" id="PTHR45138">
    <property type="entry name" value="REGULATORY COMPONENTS OF SENSORY TRANSDUCTION SYSTEM"/>
    <property type="match status" value="1"/>
</dbReference>
<evidence type="ECO:0000313" key="7">
    <source>
        <dbReference type="Proteomes" id="UP000248724"/>
    </source>
</evidence>
<dbReference type="InterPro" id="IPR043128">
    <property type="entry name" value="Rev_trsase/Diguanyl_cyclase"/>
</dbReference>
<dbReference type="EMBL" id="JAEKNS010000038">
    <property type="protein sequence ID" value="MBJ7593815.1"/>
    <property type="molecule type" value="Genomic_DNA"/>
</dbReference>
<feature type="region of interest" description="Disordered" evidence="1">
    <location>
        <begin position="615"/>
        <end position="634"/>
    </location>
</feature>
<dbReference type="Gene3D" id="3.30.70.270">
    <property type="match status" value="1"/>
</dbReference>
<dbReference type="EMBL" id="QHBU01000089">
    <property type="protein sequence ID" value="PZR81901.1"/>
    <property type="molecule type" value="Genomic_DNA"/>
</dbReference>
<evidence type="ECO:0000256" key="2">
    <source>
        <dbReference type="SAM" id="Phobius"/>
    </source>
</evidence>
<dbReference type="GO" id="GO:0007165">
    <property type="term" value="P:signal transduction"/>
    <property type="evidence" value="ECO:0007669"/>
    <property type="project" value="InterPro"/>
</dbReference>
<comment type="caution">
    <text evidence="6">The sequence shown here is derived from an EMBL/GenBank/DDBJ whole genome shotgun (WGS) entry which is preliminary data.</text>
</comment>
<reference evidence="6 7" key="1">
    <citation type="journal article" date="2017" name="Nature">
        <title>Atmospheric trace gases support primary production in Antarctic desert surface soil.</title>
        <authorList>
            <person name="Ji M."/>
            <person name="Greening C."/>
            <person name="Vanwonterghem I."/>
            <person name="Carere C.R."/>
            <person name="Bay S.K."/>
            <person name="Steen J.A."/>
            <person name="Montgomery K."/>
            <person name="Lines T."/>
            <person name="Beardall J."/>
            <person name="van Dorst J."/>
            <person name="Snape I."/>
            <person name="Stott M.B."/>
            <person name="Hugenholtz P."/>
            <person name="Ferrari B.C."/>
        </authorList>
    </citation>
    <scope>NUCLEOTIDE SEQUENCE [LARGE SCALE GENOMIC DNA]</scope>
    <source>
        <strain evidence="6">RRmetagenome_bin12</strain>
    </source>
</reference>
<evidence type="ECO:0000256" key="1">
    <source>
        <dbReference type="SAM" id="MobiDB-lite"/>
    </source>
</evidence>
<dbReference type="RefSeq" id="WP_337309457.1">
    <property type="nucleotide sequence ID" value="NZ_JAEKNS010000038.1"/>
</dbReference>
<dbReference type="Proteomes" id="UP000248724">
    <property type="component" value="Unassembled WGS sequence"/>
</dbReference>
<accession>A0A934JVH9</accession>
<evidence type="ECO:0000259" key="4">
    <source>
        <dbReference type="PROSITE" id="PS50887"/>
    </source>
</evidence>
<gene>
    <name evidence="6" type="ORF">DLM65_04980</name>
    <name evidence="5" type="ORF">JF886_02965</name>
</gene>
<dbReference type="PANTHER" id="PTHR45138:SF9">
    <property type="entry name" value="DIGUANYLATE CYCLASE DGCM-RELATED"/>
    <property type="match status" value="1"/>
</dbReference>
<dbReference type="Proteomes" id="UP000606991">
    <property type="component" value="Unassembled WGS sequence"/>
</dbReference>
<sequence>MTAPASPPTSIARQLQTSFRLISVIIAGALAIALITLALSVFVVGPQLGREIDVNNNAHEVQQAMLNEETGVRGYLFTRDRTFLEPYNQGARDLADFNARLDAEVAGSPILQSYLIPARVAQQIWVTTWAQPLAAAPAPTSVAAAQPILSTGKTLFDRYRAAETPLANQIDVELSSARFNQYLVLGVAAALELFLFTITLFVTARQHRRLQRDIVQPVDGLLATMRAVRDGDLAAKVPESGPLELRQISSGLTEMTRSLAQEREARLARESEAIHNAQRLQQILTLAREVAGSLNLRYVLRAVATSATVVSGWSRATVWLTDDEQNRLVAAYDSDGTNGVPIDIEPLALGEGCAGKAAKYGRTATDGDDATAVGPDGSRTRLALPMIVGARVVGVLEVRDSEGRTADAATVESLDALATHAGTAIEAARLHQKVEERSELDALTHLFNRHRFEVDLEAETGRSLRYQRPLTFVMMDVDHFKTFNDEHGHQRGDEVLQEVAAVLTGELREGDTAYRYGGEEFGILLHETDVVGGAEVAERIRTRLEQSLGAHGNHRAVTASFGVAGFSERLGTADQLVRAADAALYEAKRAGRNRVVISVASDVVPAVLARQRKTGRARPGAVKSARVTRGAKSA</sequence>
<reference evidence="5 8" key="3">
    <citation type="submission" date="2020-10" db="EMBL/GenBank/DDBJ databases">
        <title>Ca. Dormibacterota MAGs.</title>
        <authorList>
            <person name="Montgomery K."/>
        </authorList>
    </citation>
    <scope>NUCLEOTIDE SEQUENCE [LARGE SCALE GENOMIC DNA]</scope>
    <source>
        <strain evidence="5">SC8812_S17_18</strain>
    </source>
</reference>
<evidence type="ECO:0000313" key="5">
    <source>
        <dbReference type="EMBL" id="MBJ7593815.1"/>
    </source>
</evidence>
<keyword evidence="2" id="KW-1133">Transmembrane helix</keyword>
<dbReference type="InterPro" id="IPR003660">
    <property type="entry name" value="HAMP_dom"/>
</dbReference>
<dbReference type="InterPro" id="IPR050469">
    <property type="entry name" value="Diguanylate_Cyclase"/>
</dbReference>
<evidence type="ECO:0000313" key="8">
    <source>
        <dbReference type="Proteomes" id="UP000606991"/>
    </source>
</evidence>
<keyword evidence="2" id="KW-0472">Membrane</keyword>
<dbReference type="Gene3D" id="6.10.340.10">
    <property type="match status" value="1"/>
</dbReference>
<dbReference type="SUPFAM" id="SSF55073">
    <property type="entry name" value="Nucleotide cyclase"/>
    <property type="match status" value="1"/>
</dbReference>
<dbReference type="InterPro" id="IPR003018">
    <property type="entry name" value="GAF"/>
</dbReference>
<dbReference type="Gene3D" id="3.30.450.40">
    <property type="match status" value="1"/>
</dbReference>
<keyword evidence="2" id="KW-0812">Transmembrane</keyword>
<dbReference type="PROSITE" id="PS50885">
    <property type="entry name" value="HAMP"/>
    <property type="match status" value="1"/>
</dbReference>
<dbReference type="NCBIfam" id="TIGR00254">
    <property type="entry name" value="GGDEF"/>
    <property type="match status" value="1"/>
</dbReference>
<dbReference type="SMART" id="SM00065">
    <property type="entry name" value="GAF"/>
    <property type="match status" value="1"/>
</dbReference>
<name>A0A2W6AVK8_9BACT</name>
<dbReference type="AlphaFoldDB" id="A0A2W6AVK8"/>
<evidence type="ECO:0000259" key="3">
    <source>
        <dbReference type="PROSITE" id="PS50885"/>
    </source>
</evidence>
<feature type="transmembrane region" description="Helical" evidence="2">
    <location>
        <begin position="21"/>
        <end position="44"/>
    </location>
</feature>
<dbReference type="GO" id="GO:0052621">
    <property type="term" value="F:diguanylate cyclase activity"/>
    <property type="evidence" value="ECO:0007669"/>
    <property type="project" value="TreeGrafter"/>
</dbReference>